<name>A0ABD5VXA3_9EURY</name>
<reference evidence="1 2" key="1">
    <citation type="journal article" date="2019" name="Int. J. Syst. Evol. Microbiol.">
        <title>The Global Catalogue of Microorganisms (GCM) 10K type strain sequencing project: providing services to taxonomists for standard genome sequencing and annotation.</title>
        <authorList>
            <consortium name="The Broad Institute Genomics Platform"/>
            <consortium name="The Broad Institute Genome Sequencing Center for Infectious Disease"/>
            <person name="Wu L."/>
            <person name="Ma J."/>
        </authorList>
    </citation>
    <scope>NUCLEOTIDE SEQUENCE [LARGE SCALE GENOMIC DNA]</scope>
    <source>
        <strain evidence="1 2">JCM 30072</strain>
    </source>
</reference>
<evidence type="ECO:0000313" key="1">
    <source>
        <dbReference type="EMBL" id="MFC7057700.1"/>
    </source>
</evidence>
<dbReference type="EMBL" id="JBHSZI010000001">
    <property type="protein sequence ID" value="MFC7057700.1"/>
    <property type="molecule type" value="Genomic_DNA"/>
</dbReference>
<keyword evidence="2" id="KW-1185">Reference proteome</keyword>
<gene>
    <name evidence="1" type="ORF">ACFQQG_05345</name>
</gene>
<evidence type="ECO:0000313" key="2">
    <source>
        <dbReference type="Proteomes" id="UP001596445"/>
    </source>
</evidence>
<accession>A0ABD5VXA3</accession>
<dbReference type="Proteomes" id="UP001596445">
    <property type="component" value="Unassembled WGS sequence"/>
</dbReference>
<dbReference type="CDD" id="cd16387">
    <property type="entry name" value="ParB_N_Srx"/>
    <property type="match status" value="1"/>
</dbReference>
<dbReference type="AlphaFoldDB" id="A0ABD5VXA3"/>
<comment type="caution">
    <text evidence="1">The sequence shown here is derived from an EMBL/GenBank/DDBJ whole genome shotgun (WGS) entry which is preliminary data.</text>
</comment>
<dbReference type="RefSeq" id="WP_382184480.1">
    <property type="nucleotide sequence ID" value="NZ_JBHSZI010000001.1"/>
</dbReference>
<sequence>MRLDSCCPNLSTMSRDLALCDVRPTQLYLSSGKLTDVLAWFDFDDPAYGPLPVFEHESEWYLADGHTRAFAAYLAGEDHLPVERDPDVREKYDFEVYRACISWCREEGVETIADLQGRVVEPETFEAAWVERCQQVTDNEELAD</sequence>
<proteinExistence type="predicted"/>
<organism evidence="1 2">
    <name type="scientific">Halovenus salina</name>
    <dbReference type="NCBI Taxonomy" id="1510225"/>
    <lineage>
        <taxon>Archaea</taxon>
        <taxon>Methanobacteriati</taxon>
        <taxon>Methanobacteriota</taxon>
        <taxon>Stenosarchaea group</taxon>
        <taxon>Halobacteria</taxon>
        <taxon>Halobacteriales</taxon>
        <taxon>Haloarculaceae</taxon>
        <taxon>Halovenus</taxon>
    </lineage>
</organism>
<protein>
    <submittedName>
        <fullName evidence="1">Histone acetyltransferase</fullName>
    </submittedName>
</protein>